<proteinExistence type="predicted"/>
<dbReference type="InterPro" id="IPR036390">
    <property type="entry name" value="WH_DNA-bd_sf"/>
</dbReference>
<accession>A0A8B2NNT8</accession>
<dbReference type="PANTHER" id="PTHR33164">
    <property type="entry name" value="TRANSCRIPTIONAL REGULATOR, MARR FAMILY"/>
    <property type="match status" value="1"/>
</dbReference>
<dbReference type="InterPro" id="IPR039422">
    <property type="entry name" value="MarR/SlyA-like"/>
</dbReference>
<evidence type="ECO:0000313" key="2">
    <source>
        <dbReference type="EMBL" id="RAH98739.1"/>
    </source>
</evidence>
<dbReference type="OrthoDB" id="9793286at2"/>
<dbReference type="PROSITE" id="PS50995">
    <property type="entry name" value="HTH_MARR_2"/>
    <property type="match status" value="1"/>
</dbReference>
<dbReference type="InterPro" id="IPR036388">
    <property type="entry name" value="WH-like_DNA-bd_sf"/>
</dbReference>
<name>A0A8B2NNT8_9HYPH</name>
<dbReference type="AlphaFoldDB" id="A0A8B2NNT8"/>
<sequence length="159" mass="18250">MDAPVTPRGNEAYVEAIRLIERAHRRFLDVVKDELDRVGRDEVNNVQAVLLHNLGEEELTPSELKTRGYYLGSNVSYNLKKLNELGYLQQRRSNRDRRTVRISVTEKGAEIAALVDSLINRHMQSLGAIGGVDSEQLESATQTLKRLDRFWKDQVLYRL</sequence>
<dbReference type="SMART" id="SM00347">
    <property type="entry name" value="HTH_MARR"/>
    <property type="match status" value="1"/>
</dbReference>
<dbReference type="EMBL" id="QHHQ01000006">
    <property type="protein sequence ID" value="RAH98739.1"/>
    <property type="molecule type" value="Genomic_DNA"/>
</dbReference>
<evidence type="ECO:0000313" key="3">
    <source>
        <dbReference type="Proteomes" id="UP000249590"/>
    </source>
</evidence>
<dbReference type="Gene3D" id="1.10.10.10">
    <property type="entry name" value="Winged helix-like DNA-binding domain superfamily/Winged helix DNA-binding domain"/>
    <property type="match status" value="1"/>
</dbReference>
<comment type="caution">
    <text evidence="2">The sequence shown here is derived from an EMBL/GenBank/DDBJ whole genome shotgun (WGS) entry which is preliminary data.</text>
</comment>
<dbReference type="GO" id="GO:0006950">
    <property type="term" value="P:response to stress"/>
    <property type="evidence" value="ECO:0007669"/>
    <property type="project" value="TreeGrafter"/>
</dbReference>
<dbReference type="Proteomes" id="UP000249590">
    <property type="component" value="Unassembled WGS sequence"/>
</dbReference>
<protein>
    <submittedName>
        <fullName evidence="2">MarR family transcriptional regulator</fullName>
    </submittedName>
</protein>
<reference evidence="2 3" key="1">
    <citation type="submission" date="2018-05" db="EMBL/GenBank/DDBJ databases">
        <title>Acuticoccus sediminis sp. nov., isolated from deep-sea sediment of Indian Ocean.</title>
        <authorList>
            <person name="Liu X."/>
            <person name="Lai Q."/>
            <person name="Du Y."/>
            <person name="Sun F."/>
            <person name="Zhang X."/>
            <person name="Wang S."/>
            <person name="Shao Z."/>
        </authorList>
    </citation>
    <scope>NUCLEOTIDE SEQUENCE [LARGE SCALE GENOMIC DNA]</scope>
    <source>
        <strain evidence="2 3">PTG4-2</strain>
    </source>
</reference>
<dbReference type="GO" id="GO:0003700">
    <property type="term" value="F:DNA-binding transcription factor activity"/>
    <property type="evidence" value="ECO:0007669"/>
    <property type="project" value="InterPro"/>
</dbReference>
<dbReference type="PANTHER" id="PTHR33164:SF102">
    <property type="entry name" value="TRANSCRIPTIONAL REGULATORY PROTEIN"/>
    <property type="match status" value="1"/>
</dbReference>
<dbReference type="PRINTS" id="PR00598">
    <property type="entry name" value="HTHMARR"/>
</dbReference>
<feature type="domain" description="HTH marR-type" evidence="1">
    <location>
        <begin position="13"/>
        <end position="149"/>
    </location>
</feature>
<keyword evidence="3" id="KW-1185">Reference proteome</keyword>
<dbReference type="InterPro" id="IPR000835">
    <property type="entry name" value="HTH_MarR-typ"/>
</dbReference>
<dbReference type="SUPFAM" id="SSF46785">
    <property type="entry name" value="Winged helix' DNA-binding domain"/>
    <property type="match status" value="1"/>
</dbReference>
<gene>
    <name evidence="2" type="ORF">DLJ53_24160</name>
</gene>
<dbReference type="RefSeq" id="WP_111350052.1">
    <property type="nucleotide sequence ID" value="NZ_JAIWKD010000010.1"/>
</dbReference>
<organism evidence="2 3">
    <name type="scientific">Acuticoccus sediminis</name>
    <dbReference type="NCBI Taxonomy" id="2184697"/>
    <lineage>
        <taxon>Bacteria</taxon>
        <taxon>Pseudomonadati</taxon>
        <taxon>Pseudomonadota</taxon>
        <taxon>Alphaproteobacteria</taxon>
        <taxon>Hyphomicrobiales</taxon>
        <taxon>Amorphaceae</taxon>
        <taxon>Acuticoccus</taxon>
    </lineage>
</organism>
<dbReference type="Pfam" id="PF13463">
    <property type="entry name" value="HTH_27"/>
    <property type="match status" value="1"/>
</dbReference>
<evidence type="ECO:0000259" key="1">
    <source>
        <dbReference type="PROSITE" id="PS50995"/>
    </source>
</evidence>